<evidence type="ECO:0000256" key="4">
    <source>
        <dbReference type="SAM" id="MobiDB-lite"/>
    </source>
</evidence>
<organism evidence="7 8">
    <name type="scientific">Paraburkholderia dipogonis</name>
    <dbReference type="NCBI Taxonomy" id="1211383"/>
    <lineage>
        <taxon>Bacteria</taxon>
        <taxon>Pseudomonadati</taxon>
        <taxon>Pseudomonadota</taxon>
        <taxon>Betaproteobacteria</taxon>
        <taxon>Burkholderiales</taxon>
        <taxon>Burkholderiaceae</taxon>
        <taxon>Paraburkholderia</taxon>
    </lineage>
</organism>
<gene>
    <name evidence="7" type="ORF">E2553_29390</name>
</gene>
<evidence type="ECO:0000313" key="8">
    <source>
        <dbReference type="Proteomes" id="UP000297385"/>
    </source>
</evidence>
<evidence type="ECO:0000256" key="5">
    <source>
        <dbReference type="SAM" id="Phobius"/>
    </source>
</evidence>
<dbReference type="PANTHER" id="PTHR23539">
    <property type="entry name" value="MFS TRANSPORTER"/>
    <property type="match status" value="1"/>
</dbReference>
<feature type="transmembrane region" description="Helical" evidence="5">
    <location>
        <begin position="236"/>
        <end position="256"/>
    </location>
</feature>
<feature type="transmembrane region" description="Helical" evidence="5">
    <location>
        <begin position="115"/>
        <end position="142"/>
    </location>
</feature>
<dbReference type="PANTHER" id="PTHR23539:SF1">
    <property type="entry name" value="MAJOR FACILITATOR SUPERFAMILY (MFS) PROFILE DOMAIN-CONTAINING PROTEIN"/>
    <property type="match status" value="1"/>
</dbReference>
<evidence type="ECO:0000256" key="2">
    <source>
        <dbReference type="ARBA" id="ARBA00022989"/>
    </source>
</evidence>
<accession>A0A4Y8MTL6</accession>
<dbReference type="RefSeq" id="WP_134463307.1">
    <property type="nucleotide sequence ID" value="NZ_JBHSSZ010000070.1"/>
</dbReference>
<sequence>MSPRSEQPPADDEAPKSPSSRSLRGLDGLNFLMADVRDGLGPFLSVYLKGTQHWGSGNIGLVMAASGVAAAICQIPAGLLVDAVRVKRLLIAISGLLVGAGCLLIAFFPKLPTVLAAQITLGAASAIIPPCLAALSLGVVGHRLLPARISRNEGFNHAGNFTAAVLAGALGQYVGVIWLFYLICGFAVASALVVLLIKPKEIDHELARGAEKPSETKGRTSPMTFSALWKKRDLKVFIISVVLFHFGNAAMLPLAGQVIAKVHPGMDVIALSACVIAAQLVMVAVAATVGHALHKGVGRKKIFLVALAVLPVRGVLFSMTSSPYAVVAIQLLDGVAAGIFGVIGVVMASDLMRGTGRFNLAQGLMALAVGIGAALSNVTGGYVVEKFGFTAGFLTLAAISALALIFFVVFMPETRPDEEGKAVPGGQRRDFIPTSN</sequence>
<dbReference type="Gene3D" id="1.20.1250.20">
    <property type="entry name" value="MFS general substrate transporter like domains"/>
    <property type="match status" value="1"/>
</dbReference>
<feature type="transmembrane region" description="Helical" evidence="5">
    <location>
        <begin position="389"/>
        <end position="411"/>
    </location>
</feature>
<dbReference type="AlphaFoldDB" id="A0A4Y8MTL6"/>
<dbReference type="Pfam" id="PF07690">
    <property type="entry name" value="MFS_1"/>
    <property type="match status" value="1"/>
</dbReference>
<dbReference type="Gene3D" id="1.20.1720.10">
    <property type="entry name" value="Multidrug resistance protein D"/>
    <property type="match status" value="1"/>
</dbReference>
<dbReference type="SUPFAM" id="SSF103473">
    <property type="entry name" value="MFS general substrate transporter"/>
    <property type="match status" value="1"/>
</dbReference>
<name>A0A4Y8MTL6_9BURK</name>
<comment type="caution">
    <text evidence="7">The sequence shown here is derived from an EMBL/GenBank/DDBJ whole genome shotgun (WGS) entry which is preliminary data.</text>
</comment>
<evidence type="ECO:0000313" key="7">
    <source>
        <dbReference type="EMBL" id="TFE40827.1"/>
    </source>
</evidence>
<proteinExistence type="predicted"/>
<dbReference type="CDD" id="cd06174">
    <property type="entry name" value="MFS"/>
    <property type="match status" value="1"/>
</dbReference>
<reference evidence="7 8" key="1">
    <citation type="submission" date="2019-03" db="EMBL/GenBank/DDBJ databases">
        <title>Complete Genome Sequence of Paraburkholderia dipogonis ICMP 19430T, a Nitrogen-fixing Symbiont of the South African Invasive Legume Dipogon lignosus in New Zealand.</title>
        <authorList>
            <person name="De Meyer S.E."/>
        </authorList>
    </citation>
    <scope>NUCLEOTIDE SEQUENCE [LARGE SCALE GENOMIC DNA]</scope>
    <source>
        <strain evidence="7 8">ICMP 19430</strain>
    </source>
</reference>
<evidence type="ECO:0000256" key="1">
    <source>
        <dbReference type="ARBA" id="ARBA00022692"/>
    </source>
</evidence>
<feature type="transmembrane region" description="Helical" evidence="5">
    <location>
        <begin position="154"/>
        <end position="171"/>
    </location>
</feature>
<keyword evidence="3 5" id="KW-0472">Membrane</keyword>
<keyword evidence="1 5" id="KW-0812">Transmembrane</keyword>
<evidence type="ECO:0000259" key="6">
    <source>
        <dbReference type="PROSITE" id="PS50850"/>
    </source>
</evidence>
<feature type="region of interest" description="Disordered" evidence="4">
    <location>
        <begin position="1"/>
        <end position="21"/>
    </location>
</feature>
<dbReference type="InterPro" id="IPR020846">
    <property type="entry name" value="MFS_dom"/>
</dbReference>
<feature type="transmembrane region" description="Helical" evidence="5">
    <location>
        <begin position="88"/>
        <end position="109"/>
    </location>
</feature>
<evidence type="ECO:0000256" key="3">
    <source>
        <dbReference type="ARBA" id="ARBA00023136"/>
    </source>
</evidence>
<feature type="transmembrane region" description="Helical" evidence="5">
    <location>
        <begin position="177"/>
        <end position="197"/>
    </location>
</feature>
<dbReference type="InterPro" id="IPR036259">
    <property type="entry name" value="MFS_trans_sf"/>
</dbReference>
<dbReference type="GO" id="GO:0022857">
    <property type="term" value="F:transmembrane transporter activity"/>
    <property type="evidence" value="ECO:0007669"/>
    <property type="project" value="InterPro"/>
</dbReference>
<dbReference type="EMBL" id="SNVI01000002">
    <property type="protein sequence ID" value="TFE40827.1"/>
    <property type="molecule type" value="Genomic_DNA"/>
</dbReference>
<dbReference type="Proteomes" id="UP000297385">
    <property type="component" value="Unassembled WGS sequence"/>
</dbReference>
<dbReference type="InterPro" id="IPR011701">
    <property type="entry name" value="MFS"/>
</dbReference>
<feature type="transmembrane region" description="Helical" evidence="5">
    <location>
        <begin position="325"/>
        <end position="348"/>
    </location>
</feature>
<feature type="transmembrane region" description="Helical" evidence="5">
    <location>
        <begin position="268"/>
        <end position="290"/>
    </location>
</feature>
<feature type="transmembrane region" description="Helical" evidence="5">
    <location>
        <begin position="360"/>
        <end position="383"/>
    </location>
</feature>
<feature type="transmembrane region" description="Helical" evidence="5">
    <location>
        <begin position="302"/>
        <end position="319"/>
    </location>
</feature>
<feature type="transmembrane region" description="Helical" evidence="5">
    <location>
        <begin position="59"/>
        <end position="81"/>
    </location>
</feature>
<protein>
    <submittedName>
        <fullName evidence="7">MFS transporter</fullName>
    </submittedName>
</protein>
<feature type="region of interest" description="Disordered" evidence="4">
    <location>
        <begin position="416"/>
        <end position="436"/>
    </location>
</feature>
<keyword evidence="2 5" id="KW-1133">Transmembrane helix</keyword>
<dbReference type="GeneID" id="97303529"/>
<dbReference type="PROSITE" id="PS50850">
    <property type="entry name" value="MFS"/>
    <property type="match status" value="1"/>
</dbReference>
<feature type="domain" description="Major facilitator superfamily (MFS) profile" evidence="6">
    <location>
        <begin position="1"/>
        <end position="415"/>
    </location>
</feature>